<evidence type="ECO:0000256" key="1">
    <source>
        <dbReference type="ARBA" id="ARBA00004651"/>
    </source>
</evidence>
<proteinExistence type="inferred from homology"/>
<sequence>MTYGTIAVDYEKGWVKMVDLNKKILETALLAGQIMTESNAESYRVEDTMNRILTTSNAAYAVAISLSTGLYMTLDDPSFEGSGFTGIKRITRRSNNLNKITQVNHISRELTSGNISIDEAYERLQVIRFQKPQYSKLQVSIGVVGLAAAFSFLFGGGINELILSSINGLILALLYRLVDKYYISEGFSNIIQAFVVTVAAYLMQAYVLSNTDINIVIISTLMPMVPGTAITNSLRDIFHEDYIAGVSRATEAFLNALMIALGAALGLALIGGLY</sequence>
<keyword evidence="2" id="KW-1003">Cell membrane</keyword>
<feature type="transmembrane region" description="Helical" evidence="7">
    <location>
        <begin position="252"/>
        <end position="273"/>
    </location>
</feature>
<dbReference type="PANTHER" id="PTHR34390:SF2">
    <property type="entry name" value="SUCCINATE TRANSPORTER SUBUNIT YJJP-RELATED"/>
    <property type="match status" value="1"/>
</dbReference>
<evidence type="ECO:0000256" key="5">
    <source>
        <dbReference type="ARBA" id="ARBA00023136"/>
    </source>
</evidence>
<comment type="caution">
    <text evidence="9">The sequence shown here is derived from an EMBL/GenBank/DDBJ whole genome shotgun (WGS) entry which is preliminary data.</text>
</comment>
<evidence type="ECO:0000256" key="2">
    <source>
        <dbReference type="ARBA" id="ARBA00022475"/>
    </source>
</evidence>
<evidence type="ECO:0000313" key="9">
    <source>
        <dbReference type="EMBL" id="PNL91413.1"/>
    </source>
</evidence>
<keyword evidence="4 7" id="KW-1133">Transmembrane helix</keyword>
<feature type="domain" description="Threonine/serine exporter-like N-terminal" evidence="8">
    <location>
        <begin position="27"/>
        <end position="269"/>
    </location>
</feature>
<evidence type="ECO:0000256" key="7">
    <source>
        <dbReference type="SAM" id="Phobius"/>
    </source>
</evidence>
<organism evidence="9 10">
    <name type="scientific">Aerococcus viridans</name>
    <dbReference type="NCBI Taxonomy" id="1377"/>
    <lineage>
        <taxon>Bacteria</taxon>
        <taxon>Bacillati</taxon>
        <taxon>Bacillota</taxon>
        <taxon>Bacilli</taxon>
        <taxon>Lactobacillales</taxon>
        <taxon>Aerococcaceae</taxon>
        <taxon>Aerococcus</taxon>
    </lineage>
</organism>
<dbReference type="GO" id="GO:0005886">
    <property type="term" value="C:plasma membrane"/>
    <property type="evidence" value="ECO:0007669"/>
    <property type="project" value="UniProtKB-SubCell"/>
</dbReference>
<dbReference type="PANTHER" id="PTHR34390">
    <property type="entry name" value="UPF0442 PROTEIN YJJB-RELATED"/>
    <property type="match status" value="1"/>
</dbReference>
<gene>
    <name evidence="9" type="ORF">A6J77_003875</name>
</gene>
<keyword evidence="5 7" id="KW-0472">Membrane</keyword>
<evidence type="ECO:0000259" key="8">
    <source>
        <dbReference type="Pfam" id="PF06738"/>
    </source>
</evidence>
<evidence type="ECO:0000313" key="10">
    <source>
        <dbReference type="Proteomes" id="UP000192813"/>
    </source>
</evidence>
<comment type="subcellular location">
    <subcellularLocation>
        <location evidence="1">Cell membrane</location>
        <topology evidence="1">Multi-pass membrane protein</topology>
    </subcellularLocation>
</comment>
<dbReference type="Proteomes" id="UP000192813">
    <property type="component" value="Unassembled WGS sequence"/>
</dbReference>
<feature type="transmembrane region" description="Helical" evidence="7">
    <location>
        <begin position="190"/>
        <end position="207"/>
    </location>
</feature>
<reference evidence="10" key="1">
    <citation type="submission" date="2017-12" db="EMBL/GenBank/DDBJ databases">
        <title>FDA dAtabase for Regulatory Grade micrObial Sequences (FDA-ARGOS): Supporting development and validation of Infectious Disease Dx tests.</title>
        <authorList>
            <person name="Hoffmann M."/>
            <person name="Allard M."/>
            <person name="Evans P."/>
            <person name="Brown E."/>
            <person name="Tallon L."/>
            <person name="Sadzewicz L."/>
            <person name="Sengamalay N."/>
            <person name="Ott S."/>
            <person name="Godinez A."/>
            <person name="Nagaraj S."/>
            <person name="Vavikolanu K."/>
            <person name="Aluvathingal J."/>
            <person name="Nadendla S."/>
            <person name="Sichtig H."/>
        </authorList>
    </citation>
    <scope>NUCLEOTIDE SEQUENCE [LARGE SCALE GENOMIC DNA]</scope>
    <source>
        <strain evidence="10">FDAARGOS_249</strain>
    </source>
</reference>
<evidence type="ECO:0000256" key="4">
    <source>
        <dbReference type="ARBA" id="ARBA00022989"/>
    </source>
</evidence>
<evidence type="ECO:0000256" key="3">
    <source>
        <dbReference type="ARBA" id="ARBA00022692"/>
    </source>
</evidence>
<keyword evidence="3 7" id="KW-0812">Transmembrane</keyword>
<dbReference type="AlphaFoldDB" id="A0A2J9PM33"/>
<dbReference type="GO" id="GO:0015744">
    <property type="term" value="P:succinate transport"/>
    <property type="evidence" value="ECO:0007669"/>
    <property type="project" value="TreeGrafter"/>
</dbReference>
<name>A0A2J9PM33_9LACT</name>
<protein>
    <submittedName>
        <fullName evidence="9">Threonine/serine exporter</fullName>
    </submittedName>
</protein>
<dbReference type="GO" id="GO:0022857">
    <property type="term" value="F:transmembrane transporter activity"/>
    <property type="evidence" value="ECO:0007669"/>
    <property type="project" value="InterPro"/>
</dbReference>
<comment type="similarity">
    <text evidence="6">Belongs to the ThrE exporter (TC 2.A.79) family.</text>
</comment>
<evidence type="ECO:0000256" key="6">
    <source>
        <dbReference type="ARBA" id="ARBA00034125"/>
    </source>
</evidence>
<dbReference type="Pfam" id="PF06738">
    <property type="entry name" value="ThrE"/>
    <property type="match status" value="1"/>
</dbReference>
<dbReference type="InterPro" id="IPR010619">
    <property type="entry name" value="ThrE-like_N"/>
</dbReference>
<feature type="transmembrane region" description="Helical" evidence="7">
    <location>
        <begin position="161"/>
        <end position="178"/>
    </location>
</feature>
<dbReference type="InterPro" id="IPR050539">
    <property type="entry name" value="ThrE_Dicarb/AminoAcid_Exp"/>
</dbReference>
<feature type="transmembrane region" description="Helical" evidence="7">
    <location>
        <begin position="213"/>
        <end position="231"/>
    </location>
</feature>
<dbReference type="EMBL" id="NBTM02000001">
    <property type="protein sequence ID" value="PNL91413.1"/>
    <property type="molecule type" value="Genomic_DNA"/>
</dbReference>
<accession>A0A2J9PM33</accession>